<dbReference type="Gene3D" id="3.90.226.10">
    <property type="entry name" value="2-enoyl-CoA Hydratase, Chain A, domain 1"/>
    <property type="match status" value="1"/>
</dbReference>
<accession>A0A172YFA1</accession>
<dbReference type="InterPro" id="IPR029045">
    <property type="entry name" value="ClpP/crotonase-like_dom_sf"/>
</dbReference>
<evidence type="ECO:0000256" key="5">
    <source>
        <dbReference type="SAM" id="MobiDB-lite"/>
    </source>
</evidence>
<keyword evidence="4" id="KW-0720">Serine protease</keyword>
<keyword evidence="9" id="KW-1185">Reference proteome</keyword>
<dbReference type="NCBIfam" id="TIGR00706">
    <property type="entry name" value="SppA_dom"/>
    <property type="match status" value="1"/>
</dbReference>
<keyword evidence="3" id="KW-0378">Hydrolase</keyword>
<dbReference type="STRING" id="376489.A5892_11155"/>
<organism evidence="8 9">
    <name type="scientific">Halotalea alkalilenta</name>
    <dbReference type="NCBI Taxonomy" id="376489"/>
    <lineage>
        <taxon>Bacteria</taxon>
        <taxon>Pseudomonadati</taxon>
        <taxon>Pseudomonadota</taxon>
        <taxon>Gammaproteobacteria</taxon>
        <taxon>Oceanospirillales</taxon>
        <taxon>Halomonadaceae</taxon>
        <taxon>Halotalea</taxon>
    </lineage>
</organism>
<proteinExistence type="inferred from homology"/>
<dbReference type="KEGG" id="haa:A5892_11155"/>
<dbReference type="SUPFAM" id="SSF52096">
    <property type="entry name" value="ClpP/crotonase"/>
    <property type="match status" value="1"/>
</dbReference>
<dbReference type="RefSeq" id="WP_064122868.1">
    <property type="nucleotide sequence ID" value="NZ_CP015243.1"/>
</dbReference>
<dbReference type="InterPro" id="IPR047272">
    <property type="entry name" value="S49_SppA_C"/>
</dbReference>
<dbReference type="InterPro" id="IPR004635">
    <property type="entry name" value="Pept_S49_SppA"/>
</dbReference>
<protein>
    <submittedName>
        <fullName evidence="8">Signal peptidase</fullName>
    </submittedName>
</protein>
<dbReference type="InterPro" id="IPR002142">
    <property type="entry name" value="Peptidase_S49"/>
</dbReference>
<dbReference type="EMBL" id="CP015243">
    <property type="protein sequence ID" value="ANF57950.1"/>
    <property type="molecule type" value="Genomic_DNA"/>
</dbReference>
<dbReference type="Pfam" id="PF01343">
    <property type="entry name" value="Peptidase_S49"/>
    <property type="match status" value="1"/>
</dbReference>
<dbReference type="GO" id="GO:0006508">
    <property type="term" value="P:proteolysis"/>
    <property type="evidence" value="ECO:0007669"/>
    <property type="project" value="UniProtKB-KW"/>
</dbReference>
<comment type="similarity">
    <text evidence="1">Belongs to the peptidase S49 family.</text>
</comment>
<reference evidence="8 9" key="1">
    <citation type="submission" date="2016-04" db="EMBL/GenBank/DDBJ databases">
        <title>Complete Genome Sequence of Halotalea alkalilenta IHB B 13600.</title>
        <authorList>
            <person name="Swarnkar M.K."/>
            <person name="Sharma A."/>
            <person name="Kaushal K."/>
            <person name="Soni R."/>
            <person name="Rana S."/>
            <person name="Singh A.K."/>
            <person name="Gulati A."/>
        </authorList>
    </citation>
    <scope>NUCLEOTIDE SEQUENCE [LARGE SCALE GENOMIC DNA]</scope>
    <source>
        <strain evidence="8 9">IHB B 13600</strain>
    </source>
</reference>
<evidence type="ECO:0000256" key="1">
    <source>
        <dbReference type="ARBA" id="ARBA00008683"/>
    </source>
</evidence>
<dbReference type="PANTHER" id="PTHR42987">
    <property type="entry name" value="PEPTIDASE S49"/>
    <property type="match status" value="1"/>
</dbReference>
<dbReference type="CDD" id="cd07023">
    <property type="entry name" value="S49_Sppa_N_C"/>
    <property type="match status" value="1"/>
</dbReference>
<gene>
    <name evidence="8" type="ORF">A5892_11155</name>
</gene>
<dbReference type="Proteomes" id="UP000077875">
    <property type="component" value="Chromosome"/>
</dbReference>
<dbReference type="Gene3D" id="6.20.330.10">
    <property type="match status" value="1"/>
</dbReference>
<feature type="domain" description="Peptidase S49" evidence="7">
    <location>
        <begin position="159"/>
        <end position="298"/>
    </location>
</feature>
<evidence type="ECO:0000313" key="9">
    <source>
        <dbReference type="Proteomes" id="UP000077875"/>
    </source>
</evidence>
<keyword evidence="6" id="KW-1133">Transmembrane helix</keyword>
<evidence type="ECO:0000256" key="2">
    <source>
        <dbReference type="ARBA" id="ARBA00022670"/>
    </source>
</evidence>
<evidence type="ECO:0000313" key="8">
    <source>
        <dbReference type="EMBL" id="ANF57950.1"/>
    </source>
</evidence>
<evidence type="ECO:0000259" key="7">
    <source>
        <dbReference type="Pfam" id="PF01343"/>
    </source>
</evidence>
<feature type="transmembrane region" description="Helical" evidence="6">
    <location>
        <begin position="60"/>
        <end position="82"/>
    </location>
</feature>
<dbReference type="PANTHER" id="PTHR42987:SF8">
    <property type="entry name" value="PROTEINASE"/>
    <property type="match status" value="1"/>
</dbReference>
<sequence>MSNERNEWDEPAGGERMAKTQAASDASGAAAVSEAQARATLIRLAEEMLVERRRSRRWRLFFRLVKLVIWLVIFAGIIWAVMRYDGDAGVVGPHVGVVEIDGVISDDSEASAERIIEGLDAAWTSSAQAVVLHINSPGGTPVQAQRIYAEVMRLRDAGDKPIYAVIEDLGASGAYYVASAAERIYASPSSLVGSIGVIHAGFGLEGAIDKLGIERRVFTAGENKDLLDPFRPVTPRQQAFWQQVLDTTHRQFVDAVKAGRGDRLADDPELFSGLVWSGEQAMSLGLVDELQSFDQVIRAQVGDATAYVDYTPKVDPLERVAQRLGVVAASFLGLELETSRSPLRYQLR</sequence>
<evidence type="ECO:0000256" key="3">
    <source>
        <dbReference type="ARBA" id="ARBA00022801"/>
    </source>
</evidence>
<feature type="region of interest" description="Disordered" evidence="5">
    <location>
        <begin position="1"/>
        <end position="23"/>
    </location>
</feature>
<dbReference type="GO" id="GO:0008236">
    <property type="term" value="F:serine-type peptidase activity"/>
    <property type="evidence" value="ECO:0007669"/>
    <property type="project" value="UniProtKB-KW"/>
</dbReference>
<keyword evidence="6" id="KW-0472">Membrane</keyword>
<keyword evidence="2" id="KW-0645">Protease</keyword>
<keyword evidence="6" id="KW-0812">Transmembrane</keyword>
<name>A0A172YFA1_9GAMM</name>
<dbReference type="AlphaFoldDB" id="A0A172YFA1"/>
<evidence type="ECO:0000256" key="6">
    <source>
        <dbReference type="SAM" id="Phobius"/>
    </source>
</evidence>
<evidence type="ECO:0000256" key="4">
    <source>
        <dbReference type="ARBA" id="ARBA00022825"/>
    </source>
</evidence>